<dbReference type="CDD" id="cd01335">
    <property type="entry name" value="Radical_SAM"/>
    <property type="match status" value="1"/>
</dbReference>
<dbReference type="PANTHER" id="PTHR11228">
    <property type="entry name" value="RADICAL SAM DOMAIN PROTEIN"/>
    <property type="match status" value="1"/>
</dbReference>
<dbReference type="Pfam" id="PF13489">
    <property type="entry name" value="Methyltransf_23"/>
    <property type="match status" value="1"/>
</dbReference>
<dbReference type="InterPro" id="IPR007197">
    <property type="entry name" value="rSAM"/>
</dbReference>
<keyword evidence="5" id="KW-0411">Iron-sulfur</keyword>
<dbReference type="GO" id="GO:0046872">
    <property type="term" value="F:metal ion binding"/>
    <property type="evidence" value="ECO:0007669"/>
    <property type="project" value="UniProtKB-KW"/>
</dbReference>
<evidence type="ECO:0000256" key="2">
    <source>
        <dbReference type="ARBA" id="ARBA00022691"/>
    </source>
</evidence>
<sequence>MKALIKVGYACNENCTFCHTADIRHLDDTSERIDWKIDRAKRLGASMVVLSGGEPTMRPELSRWARRIAGHGLDFGLVTNGLMLSYRNVVDELVGECRLRYVYMSLHGGAPKVHGSVVRADTFHKAMQAIENLHGRIPDLTINCVITTANVKHLLGLVDRLLPFEDLCIKFSMTQPKGAANRAFDVIVPEVAACAARVNEAIAYGLAKRSERGPRFAHDGLPFCLLPGYEHLYDDLKTHRYATMIEADEDDFVPVDDVAKIQPEEVCGDCALRGACPGLYRGYHEIHGAGALRPVTDRPRANSYNFVPERDLARPPGAPCPIRADGTSPYDRGRTLLLRLKDRMRLFRTETRDFSDEELLATKESAGQIYLDVSTKLAPDDFAKDLRKLRPAAECEACPERPRCTGAWEPVPADVFTRDDRDVMAILANLSGRVLDLGCGEGPYLEALARRAAEGHITYVGVDPDPQRLAVLASRHPFAQFVEGRAEELGEALGTFDHVLALRSVNHLEDPARAFGAAIARLRPGGTLLLVDNVAFGLVRSRAHAARAEAAPGNRFEHFRNDDAARTARRLEDKPLRLLERRDIGRETSNQWMLRYERTGEMPS</sequence>
<evidence type="ECO:0000259" key="6">
    <source>
        <dbReference type="PROSITE" id="PS51918"/>
    </source>
</evidence>
<evidence type="ECO:0000256" key="3">
    <source>
        <dbReference type="ARBA" id="ARBA00022723"/>
    </source>
</evidence>
<comment type="cofactor">
    <cofactor evidence="1">
        <name>[4Fe-4S] cluster</name>
        <dbReference type="ChEBI" id="CHEBI:49883"/>
    </cofactor>
</comment>
<organism evidence="7 8">
    <name type="scientific">Polyangium fumosum</name>
    <dbReference type="NCBI Taxonomy" id="889272"/>
    <lineage>
        <taxon>Bacteria</taxon>
        <taxon>Pseudomonadati</taxon>
        <taxon>Myxococcota</taxon>
        <taxon>Polyangia</taxon>
        <taxon>Polyangiales</taxon>
        <taxon>Polyangiaceae</taxon>
        <taxon>Polyangium</taxon>
    </lineage>
</organism>
<accession>A0A4U1JGA1</accession>
<evidence type="ECO:0000313" key="8">
    <source>
        <dbReference type="Proteomes" id="UP000309215"/>
    </source>
</evidence>
<evidence type="ECO:0000256" key="4">
    <source>
        <dbReference type="ARBA" id="ARBA00023004"/>
    </source>
</evidence>
<keyword evidence="8" id="KW-1185">Reference proteome</keyword>
<dbReference type="Gene3D" id="3.20.20.70">
    <property type="entry name" value="Aldolase class I"/>
    <property type="match status" value="1"/>
</dbReference>
<dbReference type="SUPFAM" id="SSF102114">
    <property type="entry name" value="Radical SAM enzymes"/>
    <property type="match status" value="1"/>
</dbReference>
<keyword evidence="3" id="KW-0479">Metal-binding</keyword>
<dbReference type="EMBL" id="SSMQ01000011">
    <property type="protein sequence ID" value="TKD09231.1"/>
    <property type="molecule type" value="Genomic_DNA"/>
</dbReference>
<keyword evidence="4" id="KW-0408">Iron</keyword>
<dbReference type="Pfam" id="PF04055">
    <property type="entry name" value="Radical_SAM"/>
    <property type="match status" value="1"/>
</dbReference>
<evidence type="ECO:0000313" key="7">
    <source>
        <dbReference type="EMBL" id="TKD09231.1"/>
    </source>
</evidence>
<dbReference type="RefSeq" id="WP_136929341.1">
    <property type="nucleotide sequence ID" value="NZ_SSMQ01000011.1"/>
</dbReference>
<proteinExistence type="predicted"/>
<dbReference type="InterPro" id="IPR058240">
    <property type="entry name" value="rSAM_sf"/>
</dbReference>
<dbReference type="SFLD" id="SFLDG01067">
    <property type="entry name" value="SPASM/twitch_domain_containing"/>
    <property type="match status" value="1"/>
</dbReference>
<dbReference type="OrthoDB" id="9782387at2"/>
<feature type="domain" description="Radical SAM core" evidence="6">
    <location>
        <begin position="1"/>
        <end position="212"/>
    </location>
</feature>
<dbReference type="PANTHER" id="PTHR11228:SF7">
    <property type="entry name" value="PQQA PEPTIDE CYCLASE"/>
    <property type="match status" value="1"/>
</dbReference>
<dbReference type="InterPro" id="IPR006638">
    <property type="entry name" value="Elp3/MiaA/NifB-like_rSAM"/>
</dbReference>
<dbReference type="SMART" id="SM00729">
    <property type="entry name" value="Elp3"/>
    <property type="match status" value="1"/>
</dbReference>
<dbReference type="GO" id="GO:0003824">
    <property type="term" value="F:catalytic activity"/>
    <property type="evidence" value="ECO:0007669"/>
    <property type="project" value="InterPro"/>
</dbReference>
<gene>
    <name evidence="7" type="ORF">E8A74_13235</name>
</gene>
<dbReference type="InterPro" id="IPR029063">
    <property type="entry name" value="SAM-dependent_MTases_sf"/>
</dbReference>
<reference evidence="7 8" key="1">
    <citation type="submission" date="2019-04" db="EMBL/GenBank/DDBJ databases">
        <authorList>
            <person name="Li Y."/>
            <person name="Wang J."/>
        </authorList>
    </citation>
    <scope>NUCLEOTIDE SEQUENCE [LARGE SCALE GENOMIC DNA]</scope>
    <source>
        <strain evidence="7 8">DSM 14668</strain>
    </source>
</reference>
<dbReference type="GO" id="GO:0051536">
    <property type="term" value="F:iron-sulfur cluster binding"/>
    <property type="evidence" value="ECO:0007669"/>
    <property type="project" value="UniProtKB-KW"/>
</dbReference>
<dbReference type="PROSITE" id="PS51918">
    <property type="entry name" value="RADICAL_SAM"/>
    <property type="match status" value="1"/>
</dbReference>
<comment type="caution">
    <text evidence="7">The sequence shown here is derived from an EMBL/GenBank/DDBJ whole genome shotgun (WGS) entry which is preliminary data.</text>
</comment>
<dbReference type="Proteomes" id="UP000309215">
    <property type="component" value="Unassembled WGS sequence"/>
</dbReference>
<name>A0A4U1JGA1_9BACT</name>
<protein>
    <submittedName>
        <fullName evidence="7">Radical SAM protein</fullName>
    </submittedName>
</protein>
<dbReference type="SUPFAM" id="SSF53335">
    <property type="entry name" value="S-adenosyl-L-methionine-dependent methyltransferases"/>
    <property type="match status" value="1"/>
</dbReference>
<dbReference type="Gene3D" id="3.40.50.150">
    <property type="entry name" value="Vaccinia Virus protein VP39"/>
    <property type="match status" value="1"/>
</dbReference>
<evidence type="ECO:0000256" key="5">
    <source>
        <dbReference type="ARBA" id="ARBA00023014"/>
    </source>
</evidence>
<dbReference type="CDD" id="cd02440">
    <property type="entry name" value="AdoMet_MTases"/>
    <property type="match status" value="1"/>
</dbReference>
<dbReference type="InterPro" id="IPR013785">
    <property type="entry name" value="Aldolase_TIM"/>
</dbReference>
<evidence type="ECO:0000256" key="1">
    <source>
        <dbReference type="ARBA" id="ARBA00001966"/>
    </source>
</evidence>
<dbReference type="AlphaFoldDB" id="A0A4U1JGA1"/>
<dbReference type="SFLD" id="SFLDS00029">
    <property type="entry name" value="Radical_SAM"/>
    <property type="match status" value="1"/>
</dbReference>
<keyword evidence="2" id="KW-0949">S-adenosyl-L-methionine</keyword>
<dbReference type="InterPro" id="IPR050377">
    <property type="entry name" value="Radical_SAM_PqqE_MftC-like"/>
</dbReference>